<evidence type="ECO:0000313" key="2">
    <source>
        <dbReference type="Proteomes" id="UP000186601"/>
    </source>
</evidence>
<keyword evidence="2" id="KW-1185">Reference proteome</keyword>
<dbReference type="Gene3D" id="3.40.50.1820">
    <property type="entry name" value="alpha/beta hydrolase"/>
    <property type="match status" value="1"/>
</dbReference>
<dbReference type="Proteomes" id="UP000186601">
    <property type="component" value="Unassembled WGS sequence"/>
</dbReference>
<dbReference type="AlphaFoldDB" id="A0A2R6NLD3"/>
<name>A0A2R6NLD3_9APHY</name>
<dbReference type="SUPFAM" id="SSF53474">
    <property type="entry name" value="alpha/beta-Hydrolases"/>
    <property type="match status" value="1"/>
</dbReference>
<dbReference type="EMBL" id="MLYV02001096">
    <property type="protein sequence ID" value="PSR73191.1"/>
    <property type="molecule type" value="Genomic_DNA"/>
</dbReference>
<comment type="caution">
    <text evidence="1">The sequence shown here is derived from an EMBL/GenBank/DDBJ whole genome shotgun (WGS) entry which is preliminary data.</text>
</comment>
<gene>
    <name evidence="1" type="ORF">PHLCEN_2v10912</name>
</gene>
<evidence type="ECO:0000313" key="1">
    <source>
        <dbReference type="EMBL" id="PSR73191.1"/>
    </source>
</evidence>
<dbReference type="InterPro" id="IPR008220">
    <property type="entry name" value="HAT_MetX-like"/>
</dbReference>
<organism evidence="1 2">
    <name type="scientific">Hermanssonia centrifuga</name>
    <dbReference type="NCBI Taxonomy" id="98765"/>
    <lineage>
        <taxon>Eukaryota</taxon>
        <taxon>Fungi</taxon>
        <taxon>Dikarya</taxon>
        <taxon>Basidiomycota</taxon>
        <taxon>Agaricomycotina</taxon>
        <taxon>Agaricomycetes</taxon>
        <taxon>Polyporales</taxon>
        <taxon>Meruliaceae</taxon>
        <taxon>Hermanssonia</taxon>
    </lineage>
</organism>
<dbReference type="STRING" id="98765.A0A2R6NLD3"/>
<dbReference type="InterPro" id="IPR029058">
    <property type="entry name" value="AB_hydrolase_fold"/>
</dbReference>
<dbReference type="PANTHER" id="PTHR32268:SF15">
    <property type="entry name" value="HOMOSERINE ACETYLTRANSFERASE FAMILY PROTEIN (AFU_ORTHOLOGUE AFUA_1G15350)"/>
    <property type="match status" value="1"/>
</dbReference>
<protein>
    <submittedName>
        <fullName evidence="1">Uncharacterized protein</fullName>
    </submittedName>
</protein>
<dbReference type="OrthoDB" id="9972683at2759"/>
<dbReference type="PANTHER" id="PTHR32268">
    <property type="entry name" value="HOMOSERINE O-ACETYLTRANSFERASE"/>
    <property type="match status" value="1"/>
</dbReference>
<reference evidence="1 2" key="1">
    <citation type="submission" date="2018-02" db="EMBL/GenBank/DDBJ databases">
        <title>Genome sequence of the basidiomycete white-rot fungus Phlebia centrifuga.</title>
        <authorList>
            <person name="Granchi Z."/>
            <person name="Peng M."/>
            <person name="de Vries R.P."/>
            <person name="Hilden K."/>
            <person name="Makela M.R."/>
            <person name="Grigoriev I."/>
            <person name="Riley R."/>
        </authorList>
    </citation>
    <scope>NUCLEOTIDE SEQUENCE [LARGE SCALE GENOMIC DNA]</scope>
    <source>
        <strain evidence="1 2">FBCC195</strain>
    </source>
</reference>
<sequence>MLTYNYQSCPLNKISFLEGMKAALVASKDFEDGYYTSPPQHGLRAFGLVGSAWLFGQTWYLNHGYLGNGRYRSLKDFMRGEAENSFLGTCDANDILTLLRTWQLGDISRIRIVSPSLQGDLAGVLGSITAKGLVMPSKEDLFFPPKVSELEVAAMKNNGSKLVVIASDWGHIAGGPLNNDDIDFVNDQVRQFFGNDL</sequence>
<proteinExistence type="predicted"/>
<dbReference type="GO" id="GO:0016747">
    <property type="term" value="F:acyltransferase activity, transferring groups other than amino-acyl groups"/>
    <property type="evidence" value="ECO:0007669"/>
    <property type="project" value="InterPro"/>
</dbReference>
<accession>A0A2R6NLD3</accession>